<comment type="caution">
    <text evidence="3">The sequence shown here is derived from an EMBL/GenBank/DDBJ whole genome shotgun (WGS) entry which is preliminary data.</text>
</comment>
<keyword evidence="2" id="KW-0732">Signal</keyword>
<proteinExistence type="predicted"/>
<protein>
    <submittedName>
        <fullName evidence="3">Uncharacterized protein</fullName>
    </submittedName>
</protein>
<evidence type="ECO:0000313" key="4">
    <source>
        <dbReference type="Proteomes" id="UP001328107"/>
    </source>
</evidence>
<feature type="chain" id="PRO_5042887732" evidence="2">
    <location>
        <begin position="29"/>
        <end position="154"/>
    </location>
</feature>
<keyword evidence="4" id="KW-1185">Reference proteome</keyword>
<dbReference type="AlphaFoldDB" id="A0AAN5I0E7"/>
<evidence type="ECO:0000256" key="1">
    <source>
        <dbReference type="SAM" id="MobiDB-lite"/>
    </source>
</evidence>
<feature type="compositionally biased region" description="Basic residues" evidence="1">
    <location>
        <begin position="142"/>
        <end position="154"/>
    </location>
</feature>
<feature type="signal peptide" evidence="2">
    <location>
        <begin position="1"/>
        <end position="28"/>
    </location>
</feature>
<sequence>GKGKGEDYNSPSLSSMLLLLVVLPLTLADRLTVSHYENKLNRLLGGKTSPAHPGKVKRYRCIEEYVDIDPPPSDKSVLEFKAWHKVTPSKEERSMNLKMDDRKSKDLRDSSEEQLEIRHTPAVGIQYHEQSRSSQDSPPSPHRNRSRRRHPLDY</sequence>
<feature type="non-terminal residue" evidence="3">
    <location>
        <position position="154"/>
    </location>
</feature>
<evidence type="ECO:0000256" key="2">
    <source>
        <dbReference type="SAM" id="SignalP"/>
    </source>
</evidence>
<feature type="region of interest" description="Disordered" evidence="1">
    <location>
        <begin position="88"/>
        <end position="154"/>
    </location>
</feature>
<feature type="non-terminal residue" evidence="3">
    <location>
        <position position="1"/>
    </location>
</feature>
<reference evidence="4" key="1">
    <citation type="submission" date="2022-10" db="EMBL/GenBank/DDBJ databases">
        <title>Genome assembly of Pristionchus species.</title>
        <authorList>
            <person name="Yoshida K."/>
            <person name="Sommer R.J."/>
        </authorList>
    </citation>
    <scope>NUCLEOTIDE SEQUENCE [LARGE SCALE GENOMIC DNA]</scope>
    <source>
        <strain evidence="4">RS5460</strain>
    </source>
</reference>
<feature type="compositionally biased region" description="Basic and acidic residues" evidence="1">
    <location>
        <begin position="88"/>
        <end position="119"/>
    </location>
</feature>
<organism evidence="3 4">
    <name type="scientific">Pristionchus mayeri</name>
    <dbReference type="NCBI Taxonomy" id="1317129"/>
    <lineage>
        <taxon>Eukaryota</taxon>
        <taxon>Metazoa</taxon>
        <taxon>Ecdysozoa</taxon>
        <taxon>Nematoda</taxon>
        <taxon>Chromadorea</taxon>
        <taxon>Rhabditida</taxon>
        <taxon>Rhabditina</taxon>
        <taxon>Diplogasteromorpha</taxon>
        <taxon>Diplogasteroidea</taxon>
        <taxon>Neodiplogasteridae</taxon>
        <taxon>Pristionchus</taxon>
    </lineage>
</organism>
<dbReference type="Proteomes" id="UP001328107">
    <property type="component" value="Unassembled WGS sequence"/>
</dbReference>
<evidence type="ECO:0000313" key="3">
    <source>
        <dbReference type="EMBL" id="GMR47322.1"/>
    </source>
</evidence>
<dbReference type="EMBL" id="BTRK01000004">
    <property type="protein sequence ID" value="GMR47322.1"/>
    <property type="molecule type" value="Genomic_DNA"/>
</dbReference>
<gene>
    <name evidence="3" type="ORF">PMAYCL1PPCAC_17517</name>
</gene>
<accession>A0AAN5I0E7</accession>
<name>A0AAN5I0E7_9BILA</name>